<keyword evidence="1" id="KW-0472">Membrane</keyword>
<reference evidence="2" key="1">
    <citation type="submission" date="2020-02" db="EMBL/GenBank/DDBJ databases">
        <authorList>
            <person name="Hu X."/>
            <person name="Yuan Z."/>
            <person name="Cheng J."/>
            <person name="Geng P."/>
        </authorList>
    </citation>
    <scope>NUCLEOTIDE SEQUENCE</scope>
    <source>
        <strain evidence="2">SSII-1</strain>
        <plasmid evidence="2">pSSII-1</plasmid>
    </source>
</reference>
<organism evidence="2">
    <name type="scientific">Lysinibacillus sphaericus</name>
    <name type="common">Bacillus sphaericus</name>
    <dbReference type="NCBI Taxonomy" id="1421"/>
    <lineage>
        <taxon>Bacteria</taxon>
        <taxon>Bacillati</taxon>
        <taxon>Bacillota</taxon>
        <taxon>Bacilli</taxon>
        <taxon>Bacillales</taxon>
        <taxon>Bacillaceae</taxon>
        <taxon>Lysinibacillus</taxon>
    </lineage>
</organism>
<protein>
    <submittedName>
        <fullName evidence="2">Uncharacterized protein</fullName>
    </submittedName>
</protein>
<geneLocation type="plasmid" evidence="2">
    <name>pSSII-1</name>
</geneLocation>
<feature type="transmembrane region" description="Helical" evidence="1">
    <location>
        <begin position="40"/>
        <end position="61"/>
    </location>
</feature>
<feature type="transmembrane region" description="Helical" evidence="1">
    <location>
        <begin position="12"/>
        <end position="34"/>
    </location>
</feature>
<dbReference type="EMBL" id="MT075580">
    <property type="protein sequence ID" value="QIS31233.1"/>
    <property type="molecule type" value="Genomic_DNA"/>
</dbReference>
<evidence type="ECO:0000256" key="1">
    <source>
        <dbReference type="SAM" id="Phobius"/>
    </source>
</evidence>
<keyword evidence="2" id="KW-0614">Plasmid</keyword>
<proteinExistence type="predicted"/>
<keyword evidence="1" id="KW-1133">Transmembrane helix</keyword>
<evidence type="ECO:0000313" key="2">
    <source>
        <dbReference type="EMBL" id="QIS31233.1"/>
    </source>
</evidence>
<sequence>MIDIIIEKPYKVSLLMIGIGLISFFMAYGTNIIWLQLIGVLLGFFSAFGLFAIALFIILSIGNKA</sequence>
<dbReference type="AlphaFoldDB" id="A0A6H0A0Z8"/>
<keyword evidence="1" id="KW-0812">Transmembrane</keyword>
<accession>A0A6H0A0Z8</accession>
<name>A0A6H0A0Z8_LYSSH</name>